<dbReference type="AlphaFoldDB" id="A0A8K0K3W2"/>
<sequence>MADLVETSGQRRRKTVHVSCNYRSEDKLTARDPRWTRMGTRSKDGMRLF</sequence>
<proteinExistence type="predicted"/>
<keyword evidence="2" id="KW-1185">Reference proteome</keyword>
<reference evidence="1" key="1">
    <citation type="submission" date="2013-04" db="EMBL/GenBank/DDBJ databases">
        <authorList>
            <person name="Qu J."/>
            <person name="Murali S.C."/>
            <person name="Bandaranaike D."/>
            <person name="Bellair M."/>
            <person name="Blankenburg K."/>
            <person name="Chao H."/>
            <person name="Dinh H."/>
            <person name="Doddapaneni H."/>
            <person name="Downs B."/>
            <person name="Dugan-Rocha S."/>
            <person name="Elkadiri S."/>
            <person name="Gnanaolivu R.D."/>
            <person name="Hernandez B."/>
            <person name="Javaid M."/>
            <person name="Jayaseelan J.C."/>
            <person name="Lee S."/>
            <person name="Li M."/>
            <person name="Ming W."/>
            <person name="Munidasa M."/>
            <person name="Muniz J."/>
            <person name="Nguyen L."/>
            <person name="Ongeri F."/>
            <person name="Osuji N."/>
            <person name="Pu L.-L."/>
            <person name="Puazo M."/>
            <person name="Qu C."/>
            <person name="Quiroz J."/>
            <person name="Raj R."/>
            <person name="Weissenberger G."/>
            <person name="Xin Y."/>
            <person name="Zou X."/>
            <person name="Han Y."/>
            <person name="Richards S."/>
            <person name="Worley K."/>
            <person name="Muzny D."/>
            <person name="Gibbs R."/>
        </authorList>
    </citation>
    <scope>NUCLEOTIDE SEQUENCE</scope>
    <source>
        <strain evidence="1">Sampled in the wild</strain>
    </source>
</reference>
<accession>A0A8K0K3W2</accession>
<dbReference type="Proteomes" id="UP000792457">
    <property type="component" value="Unassembled WGS sequence"/>
</dbReference>
<protein>
    <submittedName>
        <fullName evidence="1">Uncharacterized protein</fullName>
    </submittedName>
</protein>
<name>A0A8K0K3W2_LADFU</name>
<evidence type="ECO:0000313" key="2">
    <source>
        <dbReference type="Proteomes" id="UP000792457"/>
    </source>
</evidence>
<organism evidence="1 2">
    <name type="scientific">Ladona fulva</name>
    <name type="common">Scarce chaser dragonfly</name>
    <name type="synonym">Libellula fulva</name>
    <dbReference type="NCBI Taxonomy" id="123851"/>
    <lineage>
        <taxon>Eukaryota</taxon>
        <taxon>Metazoa</taxon>
        <taxon>Ecdysozoa</taxon>
        <taxon>Arthropoda</taxon>
        <taxon>Hexapoda</taxon>
        <taxon>Insecta</taxon>
        <taxon>Pterygota</taxon>
        <taxon>Palaeoptera</taxon>
        <taxon>Odonata</taxon>
        <taxon>Epiprocta</taxon>
        <taxon>Anisoptera</taxon>
        <taxon>Libelluloidea</taxon>
        <taxon>Libellulidae</taxon>
        <taxon>Ladona</taxon>
    </lineage>
</organism>
<comment type="caution">
    <text evidence="1">The sequence shown here is derived from an EMBL/GenBank/DDBJ whole genome shotgun (WGS) entry which is preliminary data.</text>
</comment>
<evidence type="ECO:0000313" key="1">
    <source>
        <dbReference type="EMBL" id="KAG8227498.1"/>
    </source>
</evidence>
<gene>
    <name evidence="1" type="ORF">J437_LFUL002387</name>
</gene>
<dbReference type="EMBL" id="KZ308325">
    <property type="protein sequence ID" value="KAG8227498.1"/>
    <property type="molecule type" value="Genomic_DNA"/>
</dbReference>
<reference evidence="1" key="2">
    <citation type="submission" date="2017-10" db="EMBL/GenBank/DDBJ databases">
        <title>Ladona fulva Genome sequencing and assembly.</title>
        <authorList>
            <person name="Murali S."/>
            <person name="Richards S."/>
            <person name="Bandaranaike D."/>
            <person name="Bellair M."/>
            <person name="Blankenburg K."/>
            <person name="Chao H."/>
            <person name="Dinh H."/>
            <person name="Doddapaneni H."/>
            <person name="Dugan-Rocha S."/>
            <person name="Elkadiri S."/>
            <person name="Gnanaolivu R."/>
            <person name="Hernandez B."/>
            <person name="Skinner E."/>
            <person name="Javaid M."/>
            <person name="Lee S."/>
            <person name="Li M."/>
            <person name="Ming W."/>
            <person name="Munidasa M."/>
            <person name="Muniz J."/>
            <person name="Nguyen L."/>
            <person name="Hughes D."/>
            <person name="Osuji N."/>
            <person name="Pu L.-L."/>
            <person name="Puazo M."/>
            <person name="Qu C."/>
            <person name="Quiroz J."/>
            <person name="Raj R."/>
            <person name="Weissenberger G."/>
            <person name="Xin Y."/>
            <person name="Zou X."/>
            <person name="Han Y."/>
            <person name="Worley K."/>
            <person name="Muzny D."/>
            <person name="Gibbs R."/>
        </authorList>
    </citation>
    <scope>NUCLEOTIDE SEQUENCE</scope>
    <source>
        <strain evidence="1">Sampled in the wild</strain>
    </source>
</reference>